<keyword evidence="1" id="KW-0238">DNA-binding</keyword>
<dbReference type="PATRIC" id="fig|1214179.4.peg.1114"/>
<reference evidence="1 2" key="1">
    <citation type="journal article" date="2014" name="Genome Announc.">
        <title>Whole-Genome Sequence of Streptococcus suis Serotype 4 Reference Strain 6407.</title>
        <authorList>
            <person name="Wang K."/>
            <person name="Chen J."/>
            <person name="Yao H."/>
            <person name="Lu C."/>
        </authorList>
    </citation>
    <scope>NUCLEOTIDE SEQUENCE [LARGE SCALE GENOMIC DNA]</scope>
    <source>
        <strain evidence="1">6407</strain>
    </source>
</reference>
<name>A0A075SDX3_STRSU</name>
<sequence length="62" mass="7267">MLPQNNSPLLLNRQQAAELLGIDPKSFDKYIRSHPDFQCFMVGKQERYLKSKLVKFIESHCD</sequence>
<protein>
    <submittedName>
        <fullName evidence="1">DNA-binding protein</fullName>
    </submittedName>
</protein>
<dbReference type="HOGENOM" id="CLU_2939525_0_0_9"/>
<dbReference type="EMBL" id="CP008921">
    <property type="protein sequence ID" value="AIG43547.1"/>
    <property type="molecule type" value="Genomic_DNA"/>
</dbReference>
<dbReference type="AlphaFoldDB" id="A0A075SDX3"/>
<proteinExistence type="predicted"/>
<evidence type="ECO:0000313" key="2">
    <source>
        <dbReference type="Proteomes" id="UP000028185"/>
    </source>
</evidence>
<dbReference type="RefSeq" id="WP_002935229.1">
    <property type="nucleotide sequence ID" value="NZ_ALLE01000002.1"/>
</dbReference>
<evidence type="ECO:0000313" key="1">
    <source>
        <dbReference type="EMBL" id="AIG43547.1"/>
    </source>
</evidence>
<organism evidence="1 2">
    <name type="scientific">Streptococcus suis 6407</name>
    <dbReference type="NCBI Taxonomy" id="1214179"/>
    <lineage>
        <taxon>Bacteria</taxon>
        <taxon>Bacillati</taxon>
        <taxon>Bacillota</taxon>
        <taxon>Bacilli</taxon>
        <taxon>Lactobacillales</taxon>
        <taxon>Streptococcaceae</taxon>
        <taxon>Streptococcus</taxon>
    </lineage>
</organism>
<accession>A0A075SDX3</accession>
<dbReference type="Proteomes" id="UP000028185">
    <property type="component" value="Chromosome"/>
</dbReference>
<gene>
    <name evidence="1" type="ORF">ID09_05730</name>
</gene>
<dbReference type="GO" id="GO:0003677">
    <property type="term" value="F:DNA binding"/>
    <property type="evidence" value="ECO:0007669"/>
    <property type="project" value="UniProtKB-KW"/>
</dbReference>